<keyword evidence="3" id="KW-1185">Reference proteome</keyword>
<feature type="transmembrane region" description="Helical" evidence="1">
    <location>
        <begin position="32"/>
        <end position="49"/>
    </location>
</feature>
<proteinExistence type="predicted"/>
<evidence type="ECO:0008006" key="4">
    <source>
        <dbReference type="Google" id="ProtNLM"/>
    </source>
</evidence>
<dbReference type="RefSeq" id="WP_247397859.1">
    <property type="nucleotide sequence ID" value="NZ_JAKNRV010000038.1"/>
</dbReference>
<comment type="caution">
    <text evidence="2">The sequence shown here is derived from an EMBL/GenBank/DDBJ whole genome shotgun (WGS) entry which is preliminary data.</text>
</comment>
<organism evidence="2 3">
    <name type="scientific">Pseudomonas emilianonis</name>
    <dbReference type="NCBI Taxonomy" id="2915812"/>
    <lineage>
        <taxon>Bacteria</taxon>
        <taxon>Pseudomonadati</taxon>
        <taxon>Pseudomonadota</taxon>
        <taxon>Gammaproteobacteria</taxon>
        <taxon>Pseudomonadales</taxon>
        <taxon>Pseudomonadaceae</taxon>
        <taxon>Pseudomonas</taxon>
    </lineage>
</organism>
<sequence length="190" mass="21674">MSVENPYAAPLADLSQSAADQPMFFVVAPRKLLLMILLSQGLYMVYWSYKQWAYYRQATGAPIWPWARGLFAVFFFYSFAMKVRRTLELTNTSHRWWPRCLALGLTFSALLPQAYVWFVAPMTALKLNFCLMIADAALAVQLQHAVNRVEDDAGGEANHRLTWANGIWILIGMSTWALTVFWTLNPPGPY</sequence>
<reference evidence="2 3" key="1">
    <citation type="submission" date="2022-02" db="EMBL/GenBank/DDBJ databases">
        <title>Comparative genomics of the first Antarctic Pseudomonas spp. capable of biotransforming 2,4,6-Trinitrotoluene.</title>
        <authorList>
            <person name="Cabrera M.A."/>
            <person name="Marquez S.L."/>
            <person name="Perez-Donoso J.M."/>
        </authorList>
    </citation>
    <scope>NUCLEOTIDE SEQUENCE [LARGE SCALE GENOMIC DNA]</scope>
    <source>
        <strain evidence="2 3">TNT11</strain>
    </source>
</reference>
<feature type="transmembrane region" description="Helical" evidence="1">
    <location>
        <begin position="100"/>
        <end position="118"/>
    </location>
</feature>
<gene>
    <name evidence="2" type="ORF">L9Z73_07000</name>
</gene>
<name>A0ABT0EEK0_9PSED</name>
<feature type="transmembrane region" description="Helical" evidence="1">
    <location>
        <begin position="163"/>
        <end position="184"/>
    </location>
</feature>
<keyword evidence="1" id="KW-1133">Transmembrane helix</keyword>
<keyword evidence="1" id="KW-0812">Transmembrane</keyword>
<feature type="transmembrane region" description="Helical" evidence="1">
    <location>
        <begin position="61"/>
        <end position="80"/>
    </location>
</feature>
<dbReference type="EMBL" id="JAKNRV010000038">
    <property type="protein sequence ID" value="MCK1784110.1"/>
    <property type="molecule type" value="Genomic_DNA"/>
</dbReference>
<dbReference type="Proteomes" id="UP001317085">
    <property type="component" value="Unassembled WGS sequence"/>
</dbReference>
<accession>A0ABT0EEK0</accession>
<evidence type="ECO:0000256" key="1">
    <source>
        <dbReference type="SAM" id="Phobius"/>
    </source>
</evidence>
<protein>
    <recommendedName>
        <fullName evidence="4">DUF4234 domain-containing protein</fullName>
    </recommendedName>
</protein>
<evidence type="ECO:0000313" key="2">
    <source>
        <dbReference type="EMBL" id="MCK1784110.1"/>
    </source>
</evidence>
<keyword evidence="1" id="KW-0472">Membrane</keyword>
<evidence type="ECO:0000313" key="3">
    <source>
        <dbReference type="Proteomes" id="UP001317085"/>
    </source>
</evidence>